<feature type="binding site" evidence="7">
    <location>
        <position position="136"/>
    </location>
    <ligand>
        <name>Zn(2+)</name>
        <dbReference type="ChEBI" id="CHEBI:29105"/>
    </ligand>
</feature>
<evidence type="ECO:0000256" key="1">
    <source>
        <dbReference type="ARBA" id="ARBA00002904"/>
    </source>
</evidence>
<evidence type="ECO:0000256" key="5">
    <source>
        <dbReference type="ARBA" id="ARBA00023239"/>
    </source>
</evidence>
<keyword evidence="4 7" id="KW-0862">Zinc</keyword>
<dbReference type="GO" id="GO:0015976">
    <property type="term" value="P:carbon utilization"/>
    <property type="evidence" value="ECO:0007669"/>
    <property type="project" value="InterPro"/>
</dbReference>
<evidence type="ECO:0000256" key="4">
    <source>
        <dbReference type="ARBA" id="ARBA00022833"/>
    </source>
</evidence>
<dbReference type="InterPro" id="IPR036874">
    <property type="entry name" value="Carbonic_anhydrase_sf"/>
</dbReference>
<evidence type="ECO:0000313" key="9">
    <source>
        <dbReference type="EMBL" id="CAD1826978.1"/>
    </source>
</evidence>
<dbReference type="InterPro" id="IPR015892">
    <property type="entry name" value="Carbonic_anhydrase_CS"/>
</dbReference>
<comment type="similarity">
    <text evidence="2 8">Belongs to the beta-class carbonic anhydrase family.</text>
</comment>
<dbReference type="PANTHER" id="PTHR11002">
    <property type="entry name" value="CARBONIC ANHYDRASE"/>
    <property type="match status" value="1"/>
</dbReference>
<name>A0A6V7P8I6_ANACO</name>
<evidence type="ECO:0000256" key="3">
    <source>
        <dbReference type="ARBA" id="ARBA00012925"/>
    </source>
</evidence>
<dbReference type="InterPro" id="IPR045066">
    <property type="entry name" value="Beta_CA_cladeB"/>
</dbReference>
<comment type="catalytic activity">
    <reaction evidence="6 8">
        <text>hydrogencarbonate + H(+) = CO2 + H2O</text>
        <dbReference type="Rhea" id="RHEA:10748"/>
        <dbReference type="ChEBI" id="CHEBI:15377"/>
        <dbReference type="ChEBI" id="CHEBI:15378"/>
        <dbReference type="ChEBI" id="CHEBI:16526"/>
        <dbReference type="ChEBI" id="CHEBI:17544"/>
        <dbReference type="EC" id="4.2.1.1"/>
    </reaction>
</comment>
<dbReference type="CDD" id="cd00884">
    <property type="entry name" value="beta_CA_cladeB"/>
    <property type="match status" value="1"/>
</dbReference>
<dbReference type="SMART" id="SM00947">
    <property type="entry name" value="Pro_CA"/>
    <property type="match status" value="1"/>
</dbReference>
<sequence length="345" mass="38414">MASLLRSPLPCGLNLTASTSDHEAFAGFSASSVRALKISNSPLILRRPRNAYLRILRSNEKRVYVTEASEEPFGLSQEIIDSEQRFAERDTVLDPFKELEYRFLDFKRRNYVENLVNYQNLAQQQAPKFMVVACADSRVCPTSILGFQPGEAFTVRNVANLVPPFEHGASETNAALEFAVNSLEVPNILVIGHSRCGGIQALMSMKENAESRSFIRDWVSVGKSARLSTKAAAGGQSFEMQCRHCEKESINGSLLNLLTYPWIEKRVTEGALALHGGYYDFVNCNFEKWTLVYRKGLEGVASMPLRIDVCGPKNVRTLSPVPGPALRLLTNLSSPSSSRLYHCRE</sequence>
<dbReference type="AlphaFoldDB" id="A0A6V7P8I6"/>
<feature type="binding site" evidence="7">
    <location>
        <position position="134"/>
    </location>
    <ligand>
        <name>Zn(2+)</name>
        <dbReference type="ChEBI" id="CHEBI:29105"/>
    </ligand>
</feature>
<dbReference type="GO" id="GO:0004089">
    <property type="term" value="F:carbonate dehydratase activity"/>
    <property type="evidence" value="ECO:0007669"/>
    <property type="project" value="UniProtKB-UniRule"/>
</dbReference>
<dbReference type="PROSITE" id="PS00705">
    <property type="entry name" value="PROK_CO2_ANHYDRASE_2"/>
    <property type="match status" value="1"/>
</dbReference>
<proteinExistence type="inferred from homology"/>
<comment type="function">
    <text evidence="1 8">Reversible hydration of carbon dioxide.</text>
</comment>
<feature type="binding site" evidence="7">
    <location>
        <position position="193"/>
    </location>
    <ligand>
        <name>Zn(2+)</name>
        <dbReference type="ChEBI" id="CHEBI:29105"/>
    </ligand>
</feature>
<dbReference type="PROSITE" id="PS00704">
    <property type="entry name" value="PROK_CO2_ANHYDRASE_1"/>
    <property type="match status" value="1"/>
</dbReference>
<dbReference type="GO" id="GO:0008270">
    <property type="term" value="F:zinc ion binding"/>
    <property type="evidence" value="ECO:0007669"/>
    <property type="project" value="UniProtKB-UniRule"/>
</dbReference>
<dbReference type="EMBL" id="LR862146">
    <property type="protein sequence ID" value="CAD1826978.1"/>
    <property type="molecule type" value="Genomic_DNA"/>
</dbReference>
<dbReference type="Pfam" id="PF00484">
    <property type="entry name" value="Pro_CA"/>
    <property type="match status" value="1"/>
</dbReference>
<keyword evidence="7" id="KW-0479">Metal-binding</keyword>
<dbReference type="FunFam" id="3.40.1050.10:FF:000003">
    <property type="entry name" value="Carbonic anhydrase"/>
    <property type="match status" value="1"/>
</dbReference>
<evidence type="ECO:0000256" key="2">
    <source>
        <dbReference type="ARBA" id="ARBA00006217"/>
    </source>
</evidence>
<comment type="cofactor">
    <cofactor evidence="7">
        <name>Zn(2+)</name>
        <dbReference type="ChEBI" id="CHEBI:29105"/>
    </cofactor>
    <text evidence="7">Binds 1 zinc ion per subunit.</text>
</comment>
<accession>A0A6V7P8I6</accession>
<dbReference type="Gene3D" id="3.40.1050.10">
    <property type="entry name" value="Carbonic anhydrase"/>
    <property type="match status" value="1"/>
</dbReference>
<dbReference type="SUPFAM" id="SSF53056">
    <property type="entry name" value="beta-carbonic anhydrase, cab"/>
    <property type="match status" value="1"/>
</dbReference>
<dbReference type="EC" id="4.2.1.1" evidence="3 8"/>
<dbReference type="InterPro" id="IPR001765">
    <property type="entry name" value="Carbonic_anhydrase"/>
</dbReference>
<protein>
    <recommendedName>
        <fullName evidence="3 8">Carbonic anhydrase</fullName>
        <ecNumber evidence="3 8">4.2.1.1</ecNumber>
    </recommendedName>
    <alternativeName>
        <fullName evidence="8">Carbonate dehydratase</fullName>
    </alternativeName>
</protein>
<feature type="binding site" evidence="7">
    <location>
        <position position="196"/>
    </location>
    <ligand>
        <name>Zn(2+)</name>
        <dbReference type="ChEBI" id="CHEBI:29105"/>
    </ligand>
</feature>
<reference evidence="9" key="1">
    <citation type="submission" date="2020-07" db="EMBL/GenBank/DDBJ databases">
        <authorList>
            <person name="Lin J."/>
        </authorList>
    </citation>
    <scope>NUCLEOTIDE SEQUENCE</scope>
</reference>
<evidence type="ECO:0000256" key="7">
    <source>
        <dbReference type="PIRSR" id="PIRSR601765-1"/>
    </source>
</evidence>
<gene>
    <name evidence="9" type="ORF">CB5_LOCUS10189</name>
</gene>
<evidence type="ECO:0000256" key="8">
    <source>
        <dbReference type="RuleBase" id="RU003956"/>
    </source>
</evidence>
<evidence type="ECO:0000256" key="6">
    <source>
        <dbReference type="ARBA" id="ARBA00048348"/>
    </source>
</evidence>
<dbReference type="PANTHER" id="PTHR11002:SF12">
    <property type="entry name" value="CARBONIC ANHYDRASE"/>
    <property type="match status" value="1"/>
</dbReference>
<organism evidence="9">
    <name type="scientific">Ananas comosus var. bracteatus</name>
    <name type="common">red pineapple</name>
    <dbReference type="NCBI Taxonomy" id="296719"/>
    <lineage>
        <taxon>Eukaryota</taxon>
        <taxon>Viridiplantae</taxon>
        <taxon>Streptophyta</taxon>
        <taxon>Embryophyta</taxon>
        <taxon>Tracheophyta</taxon>
        <taxon>Spermatophyta</taxon>
        <taxon>Magnoliopsida</taxon>
        <taxon>Liliopsida</taxon>
        <taxon>Poales</taxon>
        <taxon>Bromeliaceae</taxon>
        <taxon>Bromelioideae</taxon>
        <taxon>Ananas</taxon>
    </lineage>
</organism>
<keyword evidence="5 8" id="KW-0456">Lyase</keyword>